<dbReference type="GeneID" id="108736491"/>
<accession>A0A1W4WKK6</accession>
<gene>
    <name evidence="3" type="primary">LOC108736491</name>
</gene>
<dbReference type="STRING" id="224129.A0A1W4WKK6"/>
<evidence type="ECO:0000256" key="1">
    <source>
        <dbReference type="SAM" id="MobiDB-lite"/>
    </source>
</evidence>
<dbReference type="OrthoDB" id="6778265at2759"/>
<dbReference type="KEGG" id="apln:108736491"/>
<evidence type="ECO:0000313" key="2">
    <source>
        <dbReference type="Proteomes" id="UP000192223"/>
    </source>
</evidence>
<name>A0A1W4WKK6_AGRPL</name>
<feature type="region of interest" description="Disordered" evidence="1">
    <location>
        <begin position="154"/>
        <end position="206"/>
    </location>
</feature>
<proteinExistence type="predicted"/>
<dbReference type="PANTHER" id="PTHR38681:SF1">
    <property type="entry name" value="RETROVIRUS-RELATED POL POLYPROTEIN FROM TRANSPOSON 412-LIKE PROTEIN"/>
    <property type="match status" value="1"/>
</dbReference>
<dbReference type="InParanoid" id="A0A1W4WKK6"/>
<evidence type="ECO:0000313" key="3">
    <source>
        <dbReference type="RefSeq" id="XP_018324439.1"/>
    </source>
</evidence>
<dbReference type="AlphaFoldDB" id="A0A1W4WKK6"/>
<sequence length="206" mass="22877">MLGIRSAWKDELQATAAEMVYGEPLRLPGEFLGQTTGPNTTSDFVQNLRLHVQQFRPVDGTRHGEKAPFVFKGLATASHVFVRHDGPKGPLQHPYDGPYKVVSRGEKAFVVNVRNKEVKVSINRLKPAYVIADLDDDANIDADDDRIIEFQHTPAIPDAPPKPLVPEQSQVPVAQSLPVLPQPPPPRTTRSGRRVRFPDRLQVGFP</sequence>
<reference evidence="3" key="1">
    <citation type="submission" date="2025-08" db="UniProtKB">
        <authorList>
            <consortium name="RefSeq"/>
        </authorList>
    </citation>
    <scope>IDENTIFICATION</scope>
    <source>
        <tissue evidence="3">Entire body</tissue>
    </source>
</reference>
<keyword evidence="2" id="KW-1185">Reference proteome</keyword>
<dbReference type="PANTHER" id="PTHR38681">
    <property type="entry name" value="RETROVIRUS-RELATED POL POLYPROTEIN FROM TRANSPOSON 412-LIKE PROTEIN-RELATED"/>
    <property type="match status" value="1"/>
</dbReference>
<protein>
    <submittedName>
        <fullName evidence="3">Uncharacterized protein LOC108736491</fullName>
    </submittedName>
</protein>
<organism evidence="2 3">
    <name type="scientific">Agrilus planipennis</name>
    <name type="common">Emerald ash borer</name>
    <name type="synonym">Agrilus marcopoli</name>
    <dbReference type="NCBI Taxonomy" id="224129"/>
    <lineage>
        <taxon>Eukaryota</taxon>
        <taxon>Metazoa</taxon>
        <taxon>Ecdysozoa</taxon>
        <taxon>Arthropoda</taxon>
        <taxon>Hexapoda</taxon>
        <taxon>Insecta</taxon>
        <taxon>Pterygota</taxon>
        <taxon>Neoptera</taxon>
        <taxon>Endopterygota</taxon>
        <taxon>Coleoptera</taxon>
        <taxon>Polyphaga</taxon>
        <taxon>Elateriformia</taxon>
        <taxon>Buprestoidea</taxon>
        <taxon>Buprestidae</taxon>
        <taxon>Agrilinae</taxon>
        <taxon>Agrilus</taxon>
    </lineage>
</organism>
<dbReference type="Proteomes" id="UP000192223">
    <property type="component" value="Unplaced"/>
</dbReference>
<dbReference type="RefSeq" id="XP_018324439.1">
    <property type="nucleotide sequence ID" value="XM_018468937.1"/>
</dbReference>